<reference evidence="2" key="1">
    <citation type="submission" date="2016-01" db="EMBL/GenBank/DDBJ databases">
        <title>Reference transcriptome for the parasite Schistocephalus solidus: insights into the molecular evolution of parasitism.</title>
        <authorList>
            <person name="Hebert F.O."/>
            <person name="Grambauer S."/>
            <person name="Barber I."/>
            <person name="Landry C.R."/>
            <person name="Aubin-Horth N."/>
        </authorList>
    </citation>
    <scope>NUCLEOTIDE SEQUENCE</scope>
</reference>
<evidence type="ECO:0000256" key="1">
    <source>
        <dbReference type="SAM" id="Coils"/>
    </source>
</evidence>
<dbReference type="EMBL" id="GEEE01009023">
    <property type="protein sequence ID" value="JAP54202.1"/>
    <property type="molecule type" value="Transcribed_RNA"/>
</dbReference>
<keyword evidence="1" id="KW-0175">Coiled coil</keyword>
<dbReference type="AlphaFoldDB" id="A0A0X3Q018"/>
<sequence>PPQQEKIAEMEQLLSLVREKLRSEQEKSHAAAREARAQSRKLRECTLLLEQKNMASLELQGKFEKLEAAQEKLKLERETLEDEVAKLKAQKRAFTRDLESLAEKNAILEREMHSLRLKLKHNQQEFAWLELSETSCSLTPTDVTSPI</sequence>
<feature type="coiled-coil region" evidence="1">
    <location>
        <begin position="56"/>
        <end position="125"/>
    </location>
</feature>
<protein>
    <submittedName>
        <fullName evidence="2">Uncharacterized protein</fullName>
    </submittedName>
</protein>
<gene>
    <name evidence="2" type="ORF">TR167026</name>
</gene>
<accession>A0A0X3Q018</accession>
<name>A0A0X3Q018_SCHSO</name>
<evidence type="ECO:0000313" key="2">
    <source>
        <dbReference type="EMBL" id="JAP54202.1"/>
    </source>
</evidence>
<organism evidence="2">
    <name type="scientific">Schistocephalus solidus</name>
    <name type="common">Tapeworm</name>
    <dbReference type="NCBI Taxonomy" id="70667"/>
    <lineage>
        <taxon>Eukaryota</taxon>
        <taxon>Metazoa</taxon>
        <taxon>Spiralia</taxon>
        <taxon>Lophotrochozoa</taxon>
        <taxon>Platyhelminthes</taxon>
        <taxon>Cestoda</taxon>
        <taxon>Eucestoda</taxon>
        <taxon>Diphyllobothriidea</taxon>
        <taxon>Diphyllobothriidae</taxon>
        <taxon>Schistocephalus</taxon>
    </lineage>
</organism>
<proteinExistence type="predicted"/>
<feature type="non-terminal residue" evidence="2">
    <location>
        <position position="1"/>
    </location>
</feature>